<dbReference type="Proteomes" id="UP000701698">
    <property type="component" value="Unassembled WGS sequence"/>
</dbReference>
<dbReference type="Gene3D" id="3.40.50.150">
    <property type="entry name" value="Vaccinia Virus protein VP39"/>
    <property type="match status" value="1"/>
</dbReference>
<dbReference type="CDD" id="cd02440">
    <property type="entry name" value="AdoMet_MTases"/>
    <property type="match status" value="1"/>
</dbReference>
<reference evidence="2" key="1">
    <citation type="submission" date="2020-04" db="EMBL/GenBank/DDBJ databases">
        <authorList>
            <person name="Zhang T."/>
        </authorList>
    </citation>
    <scope>NUCLEOTIDE SEQUENCE</scope>
    <source>
        <strain evidence="2">HKST-UBA01</strain>
    </source>
</reference>
<dbReference type="GO" id="GO:0032259">
    <property type="term" value="P:methylation"/>
    <property type="evidence" value="ECO:0007669"/>
    <property type="project" value="UniProtKB-KW"/>
</dbReference>
<dbReference type="SUPFAM" id="SSF53335">
    <property type="entry name" value="S-adenosyl-L-methionine-dependent methyltransferases"/>
    <property type="match status" value="1"/>
</dbReference>
<dbReference type="GO" id="GO:0008168">
    <property type="term" value="F:methyltransferase activity"/>
    <property type="evidence" value="ECO:0007669"/>
    <property type="project" value="UniProtKB-KW"/>
</dbReference>
<evidence type="ECO:0000313" key="3">
    <source>
        <dbReference type="Proteomes" id="UP000701698"/>
    </source>
</evidence>
<keyword evidence="2" id="KW-0808">Transferase</keyword>
<gene>
    <name evidence="2" type="ORF">KC571_02170</name>
</gene>
<organism evidence="2 3">
    <name type="scientific">candidate division WWE3 bacterium</name>
    <dbReference type="NCBI Taxonomy" id="2053526"/>
    <lineage>
        <taxon>Bacteria</taxon>
        <taxon>Katanobacteria</taxon>
    </lineage>
</organism>
<protein>
    <submittedName>
        <fullName evidence="2">Class I SAM-dependent methyltransferase</fullName>
    </submittedName>
</protein>
<dbReference type="InterPro" id="IPR029063">
    <property type="entry name" value="SAM-dependent_MTases_sf"/>
</dbReference>
<dbReference type="Pfam" id="PF13847">
    <property type="entry name" value="Methyltransf_31"/>
    <property type="match status" value="1"/>
</dbReference>
<dbReference type="EMBL" id="JAGQKX010000042">
    <property type="protein sequence ID" value="MCA9390185.1"/>
    <property type="molecule type" value="Genomic_DNA"/>
</dbReference>
<dbReference type="AlphaFoldDB" id="A0A955LGJ4"/>
<accession>A0A955LGJ4</accession>
<comment type="caution">
    <text evidence="2">The sequence shown here is derived from an EMBL/GenBank/DDBJ whole genome shotgun (WGS) entry which is preliminary data.</text>
</comment>
<name>A0A955LGJ4_UNCKA</name>
<dbReference type="InterPro" id="IPR025714">
    <property type="entry name" value="Methyltranfer_dom"/>
</dbReference>
<evidence type="ECO:0000259" key="1">
    <source>
        <dbReference type="Pfam" id="PF13847"/>
    </source>
</evidence>
<sequence>MQSQWLEQYADPKHRKMLFPNGPAAVGTIFLDFLAQNGELQTGKTLVDLGCGNGRNAFPLAKLGFNVMGVDGIPQAINDANEKNQSETLSEKLSFVLQDLAESTWNIESDQFDYAIDINTFSSLDRRTQRNYRNELKRILHTGSLYFLYTYTVKDEYYRQFVTNDTADDGQPGTKIVCADDQVTRILYSRDELVTFFSPTFELVYEEEKIRYGKMFDEYYKRNFQVLIFKNN</sequence>
<feature type="domain" description="Methyltransferase" evidence="1">
    <location>
        <begin position="42"/>
        <end position="179"/>
    </location>
</feature>
<keyword evidence="2" id="KW-0489">Methyltransferase</keyword>
<reference evidence="2" key="2">
    <citation type="journal article" date="2021" name="Microbiome">
        <title>Successional dynamics and alternative stable states in a saline activated sludge microbial community over 9 years.</title>
        <authorList>
            <person name="Wang Y."/>
            <person name="Ye J."/>
            <person name="Ju F."/>
            <person name="Liu L."/>
            <person name="Boyd J.A."/>
            <person name="Deng Y."/>
            <person name="Parks D.H."/>
            <person name="Jiang X."/>
            <person name="Yin X."/>
            <person name="Woodcroft B.J."/>
            <person name="Tyson G.W."/>
            <person name="Hugenholtz P."/>
            <person name="Polz M.F."/>
            <person name="Zhang T."/>
        </authorList>
    </citation>
    <scope>NUCLEOTIDE SEQUENCE</scope>
    <source>
        <strain evidence="2">HKST-UBA01</strain>
    </source>
</reference>
<proteinExistence type="predicted"/>
<evidence type="ECO:0000313" key="2">
    <source>
        <dbReference type="EMBL" id="MCA9390185.1"/>
    </source>
</evidence>